<protein>
    <recommendedName>
        <fullName evidence="7">BHLH domain-containing protein</fullName>
    </recommendedName>
</protein>
<keyword evidence="5" id="KW-0539">Nucleus</keyword>
<dbReference type="SUPFAM" id="SSF47459">
    <property type="entry name" value="HLH, helix-loop-helix DNA-binding domain"/>
    <property type="match status" value="1"/>
</dbReference>
<name>A0A8K0E721_9ROSA</name>
<dbReference type="AlphaFoldDB" id="A0A8K0E721"/>
<comment type="subcellular location">
    <subcellularLocation>
        <location evidence="1">Nucleus</location>
    </subcellularLocation>
</comment>
<proteinExistence type="predicted"/>
<keyword evidence="2" id="KW-0805">Transcription regulation</keyword>
<feature type="region of interest" description="Disordered" evidence="6">
    <location>
        <begin position="105"/>
        <end position="191"/>
    </location>
</feature>
<dbReference type="CDD" id="cd11393">
    <property type="entry name" value="bHLH_AtbHLH_like"/>
    <property type="match status" value="1"/>
</dbReference>
<dbReference type="GO" id="GO:0046983">
    <property type="term" value="F:protein dimerization activity"/>
    <property type="evidence" value="ECO:0007669"/>
    <property type="project" value="InterPro"/>
</dbReference>
<feature type="compositionally biased region" description="Polar residues" evidence="6">
    <location>
        <begin position="105"/>
        <end position="129"/>
    </location>
</feature>
<keyword evidence="4" id="KW-0804">Transcription</keyword>
<accession>A0A8K0E721</accession>
<dbReference type="InterPro" id="IPR011598">
    <property type="entry name" value="bHLH_dom"/>
</dbReference>
<evidence type="ECO:0000313" key="8">
    <source>
        <dbReference type="EMBL" id="KAF3440714.1"/>
    </source>
</evidence>
<feature type="domain" description="BHLH" evidence="7">
    <location>
        <begin position="178"/>
        <end position="227"/>
    </location>
</feature>
<dbReference type="Proteomes" id="UP000796880">
    <property type="component" value="Unassembled WGS sequence"/>
</dbReference>
<dbReference type="OrthoDB" id="1193240at2759"/>
<evidence type="ECO:0000256" key="6">
    <source>
        <dbReference type="SAM" id="MobiDB-lite"/>
    </source>
</evidence>
<feature type="compositionally biased region" description="Polar residues" evidence="6">
    <location>
        <begin position="159"/>
        <end position="185"/>
    </location>
</feature>
<dbReference type="GO" id="GO:0005634">
    <property type="term" value="C:nucleus"/>
    <property type="evidence" value="ECO:0007669"/>
    <property type="project" value="UniProtKB-SubCell"/>
</dbReference>
<sequence>MECYENLHSQQYQLQEQAVACTTLPTLHTTVDSIWPNSNSEVVYSNSTGTSTFGGFSSTRYDHFSDAFPTSSTNYGTASDSVLCSSSSLGLNLHGLDLLPSNLQTSNQSSSHVNLGLSNKHSASLGNDQDVQESRDSPSSNSSNITTGFINEVSRTKRSNSGFSEPKVSQASAKKSRTPLRSSNPPLKIRKEKLGDRIAALHRLVAPFGKTDTASVLTEAIGYIQFLHDQVQTLSVPYMMKSLNNKPSGKMQQVLSRDEETETKLDLRSRGLCLVPESYVSYFSGYD</sequence>
<evidence type="ECO:0000256" key="1">
    <source>
        <dbReference type="ARBA" id="ARBA00004123"/>
    </source>
</evidence>
<comment type="caution">
    <text evidence="8">The sequence shown here is derived from an EMBL/GenBank/DDBJ whole genome shotgun (WGS) entry which is preliminary data.</text>
</comment>
<dbReference type="PANTHER" id="PTHR16223:SF194">
    <property type="entry name" value="BHLH DOMAIN-CONTAINING PROTEIN"/>
    <property type="match status" value="1"/>
</dbReference>
<dbReference type="PROSITE" id="PS50888">
    <property type="entry name" value="BHLH"/>
    <property type="match status" value="1"/>
</dbReference>
<evidence type="ECO:0000259" key="7">
    <source>
        <dbReference type="PROSITE" id="PS50888"/>
    </source>
</evidence>
<reference evidence="8" key="1">
    <citation type="submission" date="2020-03" db="EMBL/GenBank/DDBJ databases">
        <title>A high-quality chromosome-level genome assembly of a woody plant with both climbing and erect habits, Rhamnella rubrinervis.</title>
        <authorList>
            <person name="Lu Z."/>
            <person name="Yang Y."/>
            <person name="Zhu X."/>
            <person name="Sun Y."/>
        </authorList>
    </citation>
    <scope>NUCLEOTIDE SEQUENCE</scope>
    <source>
        <strain evidence="8">BYM</strain>
        <tissue evidence="8">Leaf</tissue>
    </source>
</reference>
<evidence type="ECO:0000256" key="3">
    <source>
        <dbReference type="ARBA" id="ARBA00023125"/>
    </source>
</evidence>
<evidence type="ECO:0000256" key="4">
    <source>
        <dbReference type="ARBA" id="ARBA00023163"/>
    </source>
</evidence>
<organism evidence="8 9">
    <name type="scientific">Rhamnella rubrinervis</name>
    <dbReference type="NCBI Taxonomy" id="2594499"/>
    <lineage>
        <taxon>Eukaryota</taxon>
        <taxon>Viridiplantae</taxon>
        <taxon>Streptophyta</taxon>
        <taxon>Embryophyta</taxon>
        <taxon>Tracheophyta</taxon>
        <taxon>Spermatophyta</taxon>
        <taxon>Magnoliopsida</taxon>
        <taxon>eudicotyledons</taxon>
        <taxon>Gunneridae</taxon>
        <taxon>Pentapetalae</taxon>
        <taxon>rosids</taxon>
        <taxon>fabids</taxon>
        <taxon>Rosales</taxon>
        <taxon>Rhamnaceae</taxon>
        <taxon>rhamnoid group</taxon>
        <taxon>Rhamneae</taxon>
        <taxon>Rhamnella</taxon>
    </lineage>
</organism>
<dbReference type="InterPro" id="IPR045843">
    <property type="entry name" value="IND-like"/>
</dbReference>
<dbReference type="GO" id="GO:0000978">
    <property type="term" value="F:RNA polymerase II cis-regulatory region sequence-specific DNA binding"/>
    <property type="evidence" value="ECO:0007669"/>
    <property type="project" value="TreeGrafter"/>
</dbReference>
<keyword evidence="3" id="KW-0238">DNA-binding</keyword>
<dbReference type="InterPro" id="IPR045239">
    <property type="entry name" value="bHLH95_bHLH"/>
</dbReference>
<evidence type="ECO:0000256" key="5">
    <source>
        <dbReference type="ARBA" id="ARBA00023242"/>
    </source>
</evidence>
<dbReference type="PANTHER" id="PTHR16223">
    <property type="entry name" value="TRANSCRIPTION FACTOR BHLH83-RELATED"/>
    <property type="match status" value="1"/>
</dbReference>
<evidence type="ECO:0000256" key="2">
    <source>
        <dbReference type="ARBA" id="ARBA00023015"/>
    </source>
</evidence>
<gene>
    <name evidence="8" type="ORF">FNV43_RR19000</name>
</gene>
<evidence type="ECO:0000313" key="9">
    <source>
        <dbReference type="Proteomes" id="UP000796880"/>
    </source>
</evidence>
<keyword evidence="9" id="KW-1185">Reference proteome</keyword>
<dbReference type="GO" id="GO:0000981">
    <property type="term" value="F:DNA-binding transcription factor activity, RNA polymerase II-specific"/>
    <property type="evidence" value="ECO:0007669"/>
    <property type="project" value="TreeGrafter"/>
</dbReference>
<dbReference type="Gene3D" id="4.10.280.10">
    <property type="entry name" value="Helix-loop-helix DNA-binding domain"/>
    <property type="match status" value="1"/>
</dbReference>
<dbReference type="EMBL" id="VOIH02000008">
    <property type="protein sequence ID" value="KAF3440714.1"/>
    <property type="molecule type" value="Genomic_DNA"/>
</dbReference>
<dbReference type="InterPro" id="IPR036638">
    <property type="entry name" value="HLH_DNA-bd_sf"/>
</dbReference>